<gene>
    <name evidence="3" type="ORF">GEV33_004587</name>
</gene>
<evidence type="ECO:0000259" key="2">
    <source>
        <dbReference type="Pfam" id="PF00135"/>
    </source>
</evidence>
<dbReference type="Proteomes" id="UP000719412">
    <property type="component" value="Unassembled WGS sequence"/>
</dbReference>
<dbReference type="InterPro" id="IPR029058">
    <property type="entry name" value="AB_hydrolase_fold"/>
</dbReference>
<evidence type="ECO:0000313" key="3">
    <source>
        <dbReference type="EMBL" id="KAH0818203.1"/>
    </source>
</evidence>
<organism evidence="3 4">
    <name type="scientific">Tenebrio molitor</name>
    <name type="common">Yellow mealworm beetle</name>
    <dbReference type="NCBI Taxonomy" id="7067"/>
    <lineage>
        <taxon>Eukaryota</taxon>
        <taxon>Metazoa</taxon>
        <taxon>Ecdysozoa</taxon>
        <taxon>Arthropoda</taxon>
        <taxon>Hexapoda</taxon>
        <taxon>Insecta</taxon>
        <taxon>Pterygota</taxon>
        <taxon>Neoptera</taxon>
        <taxon>Endopterygota</taxon>
        <taxon>Coleoptera</taxon>
        <taxon>Polyphaga</taxon>
        <taxon>Cucujiformia</taxon>
        <taxon>Tenebrionidae</taxon>
        <taxon>Tenebrio</taxon>
    </lineage>
</organism>
<evidence type="ECO:0000256" key="1">
    <source>
        <dbReference type="ARBA" id="ARBA00023180"/>
    </source>
</evidence>
<sequence length="471" mass="53468">MEGIFDILTQCSCASPDCEELSENWDHHSWILILHPCPQAIMITAAAASLQKTQFGFDLHRLRPTKKGKSKRQKSDGQNFLAAIVHSKSVEKMLPSMYANTNTNTSTVNLQLREDHFAEKCVCEEQVQVFQPKLSPIKRSEAEDNVSEVSPDTDFKDSDSFRASYYIVSHHSNLVQMYFTYPLVILRHWRDLDATLKNNKREKKGHLHKDQADVLKDQEVISGDHKDPVAIPRNTRTRRMSSKTGGVQGPEERYRNFGGITEVETFQCLDKKCTNEKRLPHANEESIKCINAKLCEPCLWHLQCNSTEYSNQGREPEPPQPWSGIWEANTPTECAQTNMMQQNITQGELGDEDCLHINVYVPRENFNPQEKLEVIVHIHGGGYMYGDGLLYSRPEILMDRDVIFVTFNYRVGVFGFLSTEDDVVPGNNGLKDQVMTLRWIQNHIASFGASTSTTSPRCPKACSIADCPKVV</sequence>
<dbReference type="PANTHER" id="PTHR11559">
    <property type="entry name" value="CARBOXYLESTERASE"/>
    <property type="match status" value="1"/>
</dbReference>
<dbReference type="EMBL" id="JABDTM020018188">
    <property type="protein sequence ID" value="KAH0818203.1"/>
    <property type="molecule type" value="Genomic_DNA"/>
</dbReference>
<dbReference type="InterPro" id="IPR002018">
    <property type="entry name" value="CarbesteraseB"/>
</dbReference>
<keyword evidence="1" id="KW-0325">Glycoprotein</keyword>
<dbReference type="Gene3D" id="3.40.50.1820">
    <property type="entry name" value="alpha/beta hydrolase"/>
    <property type="match status" value="1"/>
</dbReference>
<comment type="caution">
    <text evidence="3">The sequence shown here is derived from an EMBL/GenBank/DDBJ whole genome shotgun (WGS) entry which is preliminary data.</text>
</comment>
<dbReference type="SUPFAM" id="SSF53474">
    <property type="entry name" value="alpha/beta-Hydrolases"/>
    <property type="match status" value="1"/>
</dbReference>
<dbReference type="AlphaFoldDB" id="A0A8J6HPZ8"/>
<reference evidence="3" key="2">
    <citation type="submission" date="2021-08" db="EMBL/GenBank/DDBJ databases">
        <authorList>
            <person name="Eriksson T."/>
        </authorList>
    </citation>
    <scope>NUCLEOTIDE SEQUENCE</scope>
    <source>
        <strain evidence="3">Stoneville</strain>
        <tissue evidence="3">Whole head</tissue>
    </source>
</reference>
<keyword evidence="4" id="KW-1185">Reference proteome</keyword>
<accession>A0A8J6HPZ8</accession>
<evidence type="ECO:0000313" key="4">
    <source>
        <dbReference type="Proteomes" id="UP000719412"/>
    </source>
</evidence>
<dbReference type="Pfam" id="PF00135">
    <property type="entry name" value="COesterase"/>
    <property type="match status" value="1"/>
</dbReference>
<proteinExistence type="predicted"/>
<feature type="domain" description="Carboxylesterase type B" evidence="2">
    <location>
        <begin position="315"/>
        <end position="449"/>
    </location>
</feature>
<name>A0A8J6HPZ8_TENMO</name>
<reference evidence="3" key="1">
    <citation type="journal article" date="2020" name="J Insects Food Feed">
        <title>The yellow mealworm (Tenebrio molitor) genome: a resource for the emerging insects as food and feed industry.</title>
        <authorList>
            <person name="Eriksson T."/>
            <person name="Andere A."/>
            <person name="Kelstrup H."/>
            <person name="Emery V."/>
            <person name="Picard C."/>
        </authorList>
    </citation>
    <scope>NUCLEOTIDE SEQUENCE</scope>
    <source>
        <strain evidence="3">Stoneville</strain>
        <tissue evidence="3">Whole head</tissue>
    </source>
</reference>
<protein>
    <recommendedName>
        <fullName evidence="2">Carboxylesterase type B domain-containing protein</fullName>
    </recommendedName>
</protein>
<dbReference type="InterPro" id="IPR050309">
    <property type="entry name" value="Type-B_Carboxylest/Lipase"/>
</dbReference>